<keyword evidence="1" id="KW-0456">Lyase</keyword>
<dbReference type="Gene3D" id="3.20.20.140">
    <property type="entry name" value="Metal-dependent hydrolases"/>
    <property type="match status" value="1"/>
</dbReference>
<gene>
    <name evidence="3" type="ORF">METZ01_LOCUS184593</name>
</gene>
<evidence type="ECO:0000259" key="2">
    <source>
        <dbReference type="Pfam" id="PF04909"/>
    </source>
</evidence>
<dbReference type="Pfam" id="PF04909">
    <property type="entry name" value="Amidohydro_2"/>
    <property type="match status" value="1"/>
</dbReference>
<evidence type="ECO:0000256" key="1">
    <source>
        <dbReference type="ARBA" id="ARBA00023239"/>
    </source>
</evidence>
<dbReference type="EMBL" id="UINC01036969">
    <property type="protein sequence ID" value="SVB31739.1"/>
    <property type="molecule type" value="Genomic_DNA"/>
</dbReference>
<accession>A0A382D0X3</accession>
<dbReference type="GO" id="GO:0005737">
    <property type="term" value="C:cytoplasm"/>
    <property type="evidence" value="ECO:0007669"/>
    <property type="project" value="TreeGrafter"/>
</dbReference>
<dbReference type="GO" id="GO:0016831">
    <property type="term" value="F:carboxy-lyase activity"/>
    <property type="evidence" value="ECO:0007669"/>
    <property type="project" value="InterPro"/>
</dbReference>
<evidence type="ECO:0000313" key="3">
    <source>
        <dbReference type="EMBL" id="SVB31739.1"/>
    </source>
</evidence>
<protein>
    <recommendedName>
        <fullName evidence="2">Amidohydrolase-related domain-containing protein</fullName>
    </recommendedName>
</protein>
<dbReference type="InterPro" id="IPR006680">
    <property type="entry name" value="Amidohydro-rel"/>
</dbReference>
<dbReference type="GO" id="GO:0019748">
    <property type="term" value="P:secondary metabolic process"/>
    <property type="evidence" value="ECO:0007669"/>
    <property type="project" value="TreeGrafter"/>
</dbReference>
<organism evidence="3">
    <name type="scientific">marine metagenome</name>
    <dbReference type="NCBI Taxonomy" id="408172"/>
    <lineage>
        <taxon>unclassified sequences</taxon>
        <taxon>metagenomes</taxon>
        <taxon>ecological metagenomes</taxon>
    </lineage>
</organism>
<dbReference type="GO" id="GO:0016787">
    <property type="term" value="F:hydrolase activity"/>
    <property type="evidence" value="ECO:0007669"/>
    <property type="project" value="InterPro"/>
</dbReference>
<name>A0A382D0X3_9ZZZZ</name>
<feature type="domain" description="Amidohydrolase-related" evidence="2">
    <location>
        <begin position="24"/>
        <end position="266"/>
    </location>
</feature>
<dbReference type="PANTHER" id="PTHR21240">
    <property type="entry name" value="2-AMINO-3-CARBOXYLMUCONATE-6-SEMIALDEHYDE DECARBOXYLASE"/>
    <property type="match status" value="1"/>
</dbReference>
<dbReference type="InterPro" id="IPR032466">
    <property type="entry name" value="Metal_Hydrolase"/>
</dbReference>
<dbReference type="AlphaFoldDB" id="A0A382D0X3"/>
<proteinExistence type="predicted"/>
<reference evidence="3" key="1">
    <citation type="submission" date="2018-05" db="EMBL/GenBank/DDBJ databases">
        <authorList>
            <person name="Lanie J.A."/>
            <person name="Ng W.-L."/>
            <person name="Kazmierczak K.M."/>
            <person name="Andrzejewski T.M."/>
            <person name="Davidsen T.M."/>
            <person name="Wayne K.J."/>
            <person name="Tettelin H."/>
            <person name="Glass J.I."/>
            <person name="Rusch D."/>
            <person name="Podicherti R."/>
            <person name="Tsui H.-C.T."/>
            <person name="Winkler M.E."/>
        </authorList>
    </citation>
    <scope>NUCLEOTIDE SEQUENCE</scope>
</reference>
<dbReference type="SUPFAM" id="SSF51556">
    <property type="entry name" value="Metallo-dependent hydrolases"/>
    <property type="match status" value="1"/>
</dbReference>
<dbReference type="PANTHER" id="PTHR21240:SF28">
    <property type="entry name" value="ISO-OROTATE DECARBOXYLASE (EUROFUNG)"/>
    <property type="match status" value="1"/>
</dbReference>
<dbReference type="InterPro" id="IPR032465">
    <property type="entry name" value="ACMSD"/>
</dbReference>
<sequence>MDSIGVDIQVVSTPPYFFNYHLSVKEGKKSARTINEGLLDMVSQKPDRFSAFATLPFQDVNYAVKELEWAMASGMKGAELCTHVNGLNYDDESLWPVFEAAEDLGAFLFFHPHNPAGKDRMTNYYTANTIGNPLENTIAISSIISGGVLDKFPEIDLCFSHGGGYASFGAPRIDRGYKVREEAGLNLSQIPSDYLKSIYYDCLTHGHKELSFLVNRVGAERVMLGSDFPFDMGLDSPVDWVKSSELISETEKDLIVGGNAHRVLNF</sequence>